<reference evidence="3" key="1">
    <citation type="submission" date="2020-05" db="EMBL/GenBank/DDBJ databases">
        <title>Phylogenomic resolution of chytrid fungi.</title>
        <authorList>
            <person name="Stajich J.E."/>
            <person name="Amses K."/>
            <person name="Simmons R."/>
            <person name="Seto K."/>
            <person name="Myers J."/>
            <person name="Bonds A."/>
            <person name="Quandt C.A."/>
            <person name="Barry K."/>
            <person name="Liu P."/>
            <person name="Grigoriev I."/>
            <person name="Longcore J.E."/>
            <person name="James T.Y."/>
        </authorList>
    </citation>
    <scope>NUCLEOTIDE SEQUENCE</scope>
    <source>
        <strain evidence="3">JEL0318</strain>
    </source>
</reference>
<organism evidence="3 4">
    <name type="scientific">Rhizophlyctis rosea</name>
    <dbReference type="NCBI Taxonomy" id="64517"/>
    <lineage>
        <taxon>Eukaryota</taxon>
        <taxon>Fungi</taxon>
        <taxon>Fungi incertae sedis</taxon>
        <taxon>Chytridiomycota</taxon>
        <taxon>Chytridiomycota incertae sedis</taxon>
        <taxon>Chytridiomycetes</taxon>
        <taxon>Rhizophlyctidales</taxon>
        <taxon>Rhizophlyctidaceae</taxon>
        <taxon>Rhizophlyctis</taxon>
    </lineage>
</organism>
<accession>A0AAD5SJL3</accession>
<keyword evidence="4" id="KW-1185">Reference proteome</keyword>
<dbReference type="EMBL" id="JADGJD010000048">
    <property type="protein sequence ID" value="KAJ3056047.1"/>
    <property type="molecule type" value="Genomic_DNA"/>
</dbReference>
<dbReference type="PROSITE" id="PS50294">
    <property type="entry name" value="WD_REPEATS_REGION"/>
    <property type="match status" value="1"/>
</dbReference>
<comment type="caution">
    <text evidence="3">The sequence shown here is derived from an EMBL/GenBank/DDBJ whole genome shotgun (WGS) entry which is preliminary data.</text>
</comment>
<feature type="region of interest" description="Disordered" evidence="2">
    <location>
        <begin position="53"/>
        <end position="79"/>
    </location>
</feature>
<feature type="repeat" description="WD" evidence="1">
    <location>
        <begin position="116"/>
        <end position="156"/>
    </location>
</feature>
<keyword evidence="1" id="KW-0853">WD repeat</keyword>
<dbReference type="InterPro" id="IPR036322">
    <property type="entry name" value="WD40_repeat_dom_sf"/>
</dbReference>
<dbReference type="AlphaFoldDB" id="A0AAD5SJL3"/>
<dbReference type="PROSITE" id="PS50082">
    <property type="entry name" value="WD_REPEATS_2"/>
    <property type="match status" value="1"/>
</dbReference>
<evidence type="ECO:0000313" key="3">
    <source>
        <dbReference type="EMBL" id="KAJ3056047.1"/>
    </source>
</evidence>
<sequence length="156" mass="17540">MRVYDRGFSPPQSSMRLMHALKGYKNKNWPIKSSFFYVKDVRLPGRVAGSRVKRVGSHEPVYGKDELQPDAEDKANYEKDKTTETSILLATGSADPFVYVYSVGGPEGTGELIQRLEGHTDRVYAVDFHPSEPILASCSADFTVKVWYSSSRKKKT</sequence>
<feature type="compositionally biased region" description="Basic and acidic residues" evidence="2">
    <location>
        <begin position="61"/>
        <end position="79"/>
    </location>
</feature>
<name>A0AAD5SJL3_9FUNG</name>
<dbReference type="PANTHER" id="PTHR19879:SF9">
    <property type="entry name" value="TRANSCRIPTION INITIATION FACTOR TFIID SUBUNIT 5"/>
    <property type="match status" value="1"/>
</dbReference>
<evidence type="ECO:0008006" key="5">
    <source>
        <dbReference type="Google" id="ProtNLM"/>
    </source>
</evidence>
<evidence type="ECO:0000256" key="1">
    <source>
        <dbReference type="PROSITE-ProRule" id="PRU00221"/>
    </source>
</evidence>
<dbReference type="InterPro" id="IPR015943">
    <property type="entry name" value="WD40/YVTN_repeat-like_dom_sf"/>
</dbReference>
<dbReference type="SUPFAM" id="SSF50978">
    <property type="entry name" value="WD40 repeat-like"/>
    <property type="match status" value="1"/>
</dbReference>
<dbReference type="Gene3D" id="2.130.10.10">
    <property type="entry name" value="YVTN repeat-like/Quinoprotein amine dehydrogenase"/>
    <property type="match status" value="1"/>
</dbReference>
<dbReference type="PANTHER" id="PTHR19879">
    <property type="entry name" value="TRANSCRIPTION INITIATION FACTOR TFIID"/>
    <property type="match status" value="1"/>
</dbReference>
<dbReference type="SMART" id="SM00320">
    <property type="entry name" value="WD40"/>
    <property type="match status" value="1"/>
</dbReference>
<dbReference type="Proteomes" id="UP001212841">
    <property type="component" value="Unassembled WGS sequence"/>
</dbReference>
<dbReference type="InterPro" id="IPR001680">
    <property type="entry name" value="WD40_rpt"/>
</dbReference>
<dbReference type="Pfam" id="PF00400">
    <property type="entry name" value="WD40"/>
    <property type="match status" value="1"/>
</dbReference>
<protein>
    <recommendedName>
        <fullName evidence="5">Coronin</fullName>
    </recommendedName>
</protein>
<evidence type="ECO:0000256" key="2">
    <source>
        <dbReference type="SAM" id="MobiDB-lite"/>
    </source>
</evidence>
<proteinExistence type="predicted"/>
<evidence type="ECO:0000313" key="4">
    <source>
        <dbReference type="Proteomes" id="UP001212841"/>
    </source>
</evidence>
<gene>
    <name evidence="3" type="ORF">HK097_008284</name>
</gene>